<dbReference type="PANTHER" id="PTHR43320:SF3">
    <property type="entry name" value="CARBOHYDRATE KINASE PFKB DOMAIN-CONTAINING PROTEIN"/>
    <property type="match status" value="1"/>
</dbReference>
<dbReference type="PROSITE" id="PS00584">
    <property type="entry name" value="PFKB_KINASES_2"/>
    <property type="match status" value="1"/>
</dbReference>
<dbReference type="InterPro" id="IPR052700">
    <property type="entry name" value="Carb_kinase_PfkB-like"/>
</dbReference>
<dbReference type="Gene3D" id="3.40.1190.20">
    <property type="match status" value="1"/>
</dbReference>
<gene>
    <name evidence="6" type="ORF">PVK37_14955</name>
</gene>
<dbReference type="GO" id="GO:0016301">
    <property type="term" value="F:kinase activity"/>
    <property type="evidence" value="ECO:0007669"/>
    <property type="project" value="UniProtKB-KW"/>
</dbReference>
<evidence type="ECO:0000256" key="3">
    <source>
        <dbReference type="ARBA" id="ARBA00022777"/>
    </source>
</evidence>
<feature type="compositionally biased region" description="Basic and acidic residues" evidence="4">
    <location>
        <begin position="1"/>
        <end position="10"/>
    </location>
</feature>
<protein>
    <submittedName>
        <fullName evidence="6">PfkB family carbohydrate kinase</fullName>
    </submittedName>
</protein>
<name>A0ABY8A021_9ACTN</name>
<organism evidence="6 7">
    <name type="scientific">Micromonospora cathayae</name>
    <dbReference type="NCBI Taxonomy" id="3028804"/>
    <lineage>
        <taxon>Bacteria</taxon>
        <taxon>Bacillati</taxon>
        <taxon>Actinomycetota</taxon>
        <taxon>Actinomycetes</taxon>
        <taxon>Micromonosporales</taxon>
        <taxon>Micromonosporaceae</taxon>
        <taxon>Micromonospora</taxon>
    </lineage>
</organism>
<feature type="domain" description="Carbohydrate kinase PfkB" evidence="5">
    <location>
        <begin position="55"/>
        <end position="345"/>
    </location>
</feature>
<proteinExistence type="inferred from homology"/>
<keyword evidence="2" id="KW-0808">Transferase</keyword>
<evidence type="ECO:0000256" key="4">
    <source>
        <dbReference type="SAM" id="MobiDB-lite"/>
    </source>
</evidence>
<feature type="region of interest" description="Disordered" evidence="4">
    <location>
        <begin position="1"/>
        <end position="53"/>
    </location>
</feature>
<evidence type="ECO:0000256" key="1">
    <source>
        <dbReference type="ARBA" id="ARBA00010688"/>
    </source>
</evidence>
<sequence length="348" mass="34939">MTDPVPDRRPGGTRGAPVTPADRTRPSPAGDRPGDGHDGHDGYDDRDDRPVGPGRVVVVGDLVTDVVAVLAAPLATGSDTPATIRFTGGGQAANTAAWLADAGVPVTLVGAVGDDEAGRLRVAELTRVGVDCAVTGYDDQPTGSIVVLASGTERTMLTERGANRRLTAGQVATALAGRPDARHLHLSGYPLLDPASRDAGLGALAAARRYGLTTSVDAASAAPLRQVGAAAFRAWVRDVDLLLVNADEAEVLAGGTDAAARARELTATARHVVVKCGAAGAYWVGPDGTVISVPARRVDAVDVTGAGDAFAAGLLTGWLAGAAPAEALALAGELGARAVSVIGARPTG</sequence>
<dbReference type="InterPro" id="IPR011611">
    <property type="entry name" value="PfkB_dom"/>
</dbReference>
<dbReference type="SUPFAM" id="SSF53613">
    <property type="entry name" value="Ribokinase-like"/>
    <property type="match status" value="1"/>
</dbReference>
<evidence type="ECO:0000259" key="5">
    <source>
        <dbReference type="Pfam" id="PF00294"/>
    </source>
</evidence>
<evidence type="ECO:0000313" key="7">
    <source>
        <dbReference type="Proteomes" id="UP001219605"/>
    </source>
</evidence>
<dbReference type="Proteomes" id="UP001219605">
    <property type="component" value="Chromosome"/>
</dbReference>
<dbReference type="InterPro" id="IPR029056">
    <property type="entry name" value="Ribokinase-like"/>
</dbReference>
<accession>A0ABY8A021</accession>
<dbReference type="Pfam" id="PF00294">
    <property type="entry name" value="PfkB"/>
    <property type="match status" value="1"/>
</dbReference>
<dbReference type="EMBL" id="CP118615">
    <property type="protein sequence ID" value="WDZ87608.1"/>
    <property type="molecule type" value="Genomic_DNA"/>
</dbReference>
<evidence type="ECO:0000313" key="6">
    <source>
        <dbReference type="EMBL" id="WDZ87608.1"/>
    </source>
</evidence>
<dbReference type="RefSeq" id="WP_275034603.1">
    <property type="nucleotide sequence ID" value="NZ_CP118615.1"/>
</dbReference>
<comment type="similarity">
    <text evidence="1">Belongs to the carbohydrate kinase PfkB family.</text>
</comment>
<keyword evidence="7" id="KW-1185">Reference proteome</keyword>
<evidence type="ECO:0000256" key="2">
    <source>
        <dbReference type="ARBA" id="ARBA00022679"/>
    </source>
</evidence>
<reference evidence="6 7" key="1">
    <citation type="submission" date="2023-02" db="EMBL/GenBank/DDBJ databases">
        <authorList>
            <person name="Mo P."/>
        </authorList>
    </citation>
    <scope>NUCLEOTIDE SEQUENCE [LARGE SCALE GENOMIC DNA]</scope>
    <source>
        <strain evidence="6 7">HUAS 3</strain>
    </source>
</reference>
<keyword evidence="3 6" id="KW-0418">Kinase</keyword>
<feature type="compositionally biased region" description="Basic and acidic residues" evidence="4">
    <location>
        <begin position="32"/>
        <end position="50"/>
    </location>
</feature>
<dbReference type="PANTHER" id="PTHR43320">
    <property type="entry name" value="SUGAR KINASE"/>
    <property type="match status" value="1"/>
</dbReference>
<dbReference type="InterPro" id="IPR002173">
    <property type="entry name" value="Carboh/pur_kinase_PfkB_CS"/>
</dbReference>